<feature type="compositionally biased region" description="Pro residues" evidence="1">
    <location>
        <begin position="57"/>
        <end position="111"/>
    </location>
</feature>
<organism evidence="3 4">
    <name type="scientific">Actinomortierella ambigua</name>
    <dbReference type="NCBI Taxonomy" id="1343610"/>
    <lineage>
        <taxon>Eukaryota</taxon>
        <taxon>Fungi</taxon>
        <taxon>Fungi incertae sedis</taxon>
        <taxon>Mucoromycota</taxon>
        <taxon>Mortierellomycotina</taxon>
        <taxon>Mortierellomycetes</taxon>
        <taxon>Mortierellales</taxon>
        <taxon>Mortierellaceae</taxon>
        <taxon>Actinomortierella</taxon>
    </lineage>
</organism>
<comment type="caution">
    <text evidence="3">The sequence shown here is derived from an EMBL/GenBank/DDBJ whole genome shotgun (WGS) entry which is preliminary data.</text>
</comment>
<sequence>MDRPDTTTEAPPPSPTTSDTPPTTAVTSDIPTPPTSDIPTVVPTVDPPTTTDAEPPVTTPYVPPETTNPPVPPETTNPPVPPETTIPPVPPETTTPYEPPRTTIPPLPPVTTPDVLPSTTDPYVTPTSTTRYVPPPDITTTTTRGRPRTDTTASPPITTTYSSTGRHSSSQSHTTTATITSLTPIPSPDPNESDEGMSTGSIVGIAVGSLAALILVLGLLFFWYRRRKSRRGKMSFNPIVPGMQERPPGTGGSGNAGVGMTATAAAMAGGNSGGVTGAYSGRESVEPLGNGYHQSGISSRTDTTHTASGMAAAAALAAGGAAGALAANGYHHEGDVSGTPQSPPPCVGDVEQGAAGYYQDGAYGMAMNDPHGVHYQPPVEGECYGQDQYDPAYATRFHQQQQQLLDEAAYAQQQAHPQAYSTDAYYGGMYDETAATAGYGYDQYAQADGYHYPAEFYGDQGYHHGNYAQATYYDPSAHSPSVAASSTPSSTRVLQPPATASSSGPVTPTGAVQDYAYAESDARWAKNTMSPPSTSGAGTGANVAATAGALAGASGAAIAASALHQQRLQQDGSLHSSPSMEARLAESGSVGTAVVGAGTEALAAGTSDNLSLSPSQATLLGAAGTRSSYNSVKSGGSNGMTRSPQTMNPQGGSDVEEDFQHLQSLRGTTDWTRRNPQVIIPKEPQQGATGEDFSGPSTVVDDQDTSLKVPVASSQ</sequence>
<feature type="compositionally biased region" description="Low complexity" evidence="1">
    <location>
        <begin position="476"/>
        <end position="490"/>
    </location>
</feature>
<feature type="transmembrane region" description="Helical" evidence="2">
    <location>
        <begin position="202"/>
        <end position="224"/>
    </location>
</feature>
<dbReference type="OrthoDB" id="10653072at2759"/>
<dbReference type="CDD" id="cd12087">
    <property type="entry name" value="TM_EGFR-like"/>
    <property type="match status" value="1"/>
</dbReference>
<reference evidence="3" key="1">
    <citation type="journal article" date="2020" name="Fungal Divers.">
        <title>Resolving the Mortierellaceae phylogeny through synthesis of multi-gene phylogenetics and phylogenomics.</title>
        <authorList>
            <person name="Vandepol N."/>
            <person name="Liber J."/>
            <person name="Desiro A."/>
            <person name="Na H."/>
            <person name="Kennedy M."/>
            <person name="Barry K."/>
            <person name="Grigoriev I.V."/>
            <person name="Miller A.N."/>
            <person name="O'Donnell K."/>
            <person name="Stajich J.E."/>
            <person name="Bonito G."/>
        </authorList>
    </citation>
    <scope>NUCLEOTIDE SEQUENCE</scope>
    <source>
        <strain evidence="3">BC1065</strain>
    </source>
</reference>
<evidence type="ECO:0000256" key="2">
    <source>
        <dbReference type="SAM" id="Phobius"/>
    </source>
</evidence>
<feature type="region of interest" description="Disordered" evidence="1">
    <location>
        <begin position="1"/>
        <end position="196"/>
    </location>
</feature>
<feature type="compositionally biased region" description="Low complexity" evidence="1">
    <location>
        <begin position="37"/>
        <end position="56"/>
    </location>
</feature>
<feature type="region of interest" description="Disordered" evidence="1">
    <location>
        <begin position="476"/>
        <end position="509"/>
    </location>
</feature>
<keyword evidence="2" id="KW-0812">Transmembrane</keyword>
<name>A0A9P6U7E2_9FUNG</name>
<proteinExistence type="predicted"/>
<evidence type="ECO:0000256" key="1">
    <source>
        <dbReference type="SAM" id="MobiDB-lite"/>
    </source>
</evidence>
<protein>
    <submittedName>
        <fullName evidence="3">Uncharacterized protein</fullName>
    </submittedName>
</protein>
<dbReference type="Proteomes" id="UP000807716">
    <property type="component" value="Unassembled WGS sequence"/>
</dbReference>
<dbReference type="EMBL" id="JAAAJB010000191">
    <property type="protein sequence ID" value="KAG0262307.1"/>
    <property type="molecule type" value="Genomic_DNA"/>
</dbReference>
<keyword evidence="2" id="KW-1133">Transmembrane helix</keyword>
<gene>
    <name evidence="3" type="ORF">DFQ27_002436</name>
</gene>
<feature type="compositionally biased region" description="Low complexity" evidence="1">
    <location>
        <begin position="16"/>
        <end position="30"/>
    </location>
</feature>
<feature type="region of interest" description="Disordered" evidence="1">
    <location>
        <begin position="622"/>
        <end position="715"/>
    </location>
</feature>
<feature type="region of interest" description="Disordered" evidence="1">
    <location>
        <begin position="235"/>
        <end position="254"/>
    </location>
</feature>
<feature type="compositionally biased region" description="Polar residues" evidence="1">
    <location>
        <begin position="661"/>
        <end position="670"/>
    </location>
</feature>
<accession>A0A9P6U7E2</accession>
<keyword evidence="2" id="KW-0472">Membrane</keyword>
<dbReference type="AlphaFoldDB" id="A0A9P6U7E2"/>
<feature type="compositionally biased region" description="Low complexity" evidence="1">
    <location>
        <begin position="112"/>
        <end position="130"/>
    </location>
</feature>
<evidence type="ECO:0000313" key="4">
    <source>
        <dbReference type="Proteomes" id="UP000807716"/>
    </source>
</evidence>
<keyword evidence="4" id="KW-1185">Reference proteome</keyword>
<feature type="compositionally biased region" description="Low complexity" evidence="1">
    <location>
        <begin position="138"/>
        <end position="183"/>
    </location>
</feature>
<evidence type="ECO:0000313" key="3">
    <source>
        <dbReference type="EMBL" id="KAG0262307.1"/>
    </source>
</evidence>
<feature type="compositionally biased region" description="Polar residues" evidence="1">
    <location>
        <begin position="625"/>
        <end position="651"/>
    </location>
</feature>